<dbReference type="Gene3D" id="2.40.128.110">
    <property type="entry name" value="Lipid/polyisoprenoid-binding, YceI-like"/>
    <property type="match status" value="1"/>
</dbReference>
<feature type="domain" description="Lipid/polyisoprenoid-binding YceI-like" evidence="2">
    <location>
        <begin position="13"/>
        <end position="179"/>
    </location>
</feature>
<name>A0ABW7X1N4_9NOCA</name>
<dbReference type="InterPro" id="IPR036761">
    <property type="entry name" value="TTHA0802/YceI-like_sf"/>
</dbReference>
<reference evidence="3 4" key="1">
    <citation type="submission" date="2024-10" db="EMBL/GenBank/DDBJ databases">
        <title>The Natural Products Discovery Center: Release of the First 8490 Sequenced Strains for Exploring Actinobacteria Biosynthetic Diversity.</title>
        <authorList>
            <person name="Kalkreuter E."/>
            <person name="Kautsar S.A."/>
            <person name="Yang D."/>
            <person name="Bader C.D."/>
            <person name="Teijaro C.N."/>
            <person name="Fluegel L."/>
            <person name="Davis C.M."/>
            <person name="Simpson J.R."/>
            <person name="Lauterbach L."/>
            <person name="Steele A.D."/>
            <person name="Gui C."/>
            <person name="Meng S."/>
            <person name="Li G."/>
            <person name="Viehrig K."/>
            <person name="Ye F."/>
            <person name="Su P."/>
            <person name="Kiefer A.F."/>
            <person name="Nichols A."/>
            <person name="Cepeda A.J."/>
            <person name="Yan W."/>
            <person name="Fan B."/>
            <person name="Jiang Y."/>
            <person name="Adhikari A."/>
            <person name="Zheng C.-J."/>
            <person name="Schuster L."/>
            <person name="Cowan T.M."/>
            <person name="Smanski M.J."/>
            <person name="Chevrette M.G."/>
            <person name="De Carvalho L.P.S."/>
            <person name="Shen B."/>
        </authorList>
    </citation>
    <scope>NUCLEOTIDE SEQUENCE [LARGE SCALE GENOMIC DNA]</scope>
    <source>
        <strain evidence="3 4">NPDC019275</strain>
    </source>
</reference>
<dbReference type="Pfam" id="PF04264">
    <property type="entry name" value="YceI"/>
    <property type="match status" value="1"/>
</dbReference>
<protein>
    <submittedName>
        <fullName evidence="3">YceI family protein</fullName>
    </submittedName>
</protein>
<dbReference type="SUPFAM" id="SSF101874">
    <property type="entry name" value="YceI-like"/>
    <property type="match status" value="1"/>
</dbReference>
<sequence>MTTGIAKGLTAGTWVIDPTHSTVGFSVRHLMVSKVRGRFTDFDGKLVIGEDGTASAEAEIRVNSLTTDNEQRDAHLRTADFFHAEQFPVMTFESTGFRVDGAEFVVDGEFTVRGNTKPVALKVEFLGLNAGMGNGPVAGFEATTVVSRREFGLDIDMPLPDGGAVIGDKITLTLEIEAGLQG</sequence>
<comment type="similarity">
    <text evidence="1">Belongs to the UPF0312 family.</text>
</comment>
<dbReference type="EMBL" id="JBIRYO010000009">
    <property type="protein sequence ID" value="MFI2475016.1"/>
    <property type="molecule type" value="Genomic_DNA"/>
</dbReference>
<dbReference type="PANTHER" id="PTHR34406">
    <property type="entry name" value="PROTEIN YCEI"/>
    <property type="match status" value="1"/>
</dbReference>
<comment type="caution">
    <text evidence="3">The sequence shown here is derived from an EMBL/GenBank/DDBJ whole genome shotgun (WGS) entry which is preliminary data.</text>
</comment>
<dbReference type="Proteomes" id="UP001611415">
    <property type="component" value="Unassembled WGS sequence"/>
</dbReference>
<evidence type="ECO:0000256" key="1">
    <source>
        <dbReference type="ARBA" id="ARBA00008812"/>
    </source>
</evidence>
<gene>
    <name evidence="3" type="ORF">ACH49W_16695</name>
</gene>
<accession>A0ABW7X1N4</accession>
<dbReference type="SMART" id="SM00867">
    <property type="entry name" value="YceI"/>
    <property type="match status" value="1"/>
</dbReference>
<proteinExistence type="inferred from homology"/>
<dbReference type="RefSeq" id="WP_364826186.1">
    <property type="nucleotide sequence ID" value="NZ_JBFAYM010000020.1"/>
</dbReference>
<evidence type="ECO:0000313" key="3">
    <source>
        <dbReference type="EMBL" id="MFI2475016.1"/>
    </source>
</evidence>
<keyword evidence="4" id="KW-1185">Reference proteome</keyword>
<dbReference type="PANTHER" id="PTHR34406:SF1">
    <property type="entry name" value="PROTEIN YCEI"/>
    <property type="match status" value="1"/>
</dbReference>
<evidence type="ECO:0000313" key="4">
    <source>
        <dbReference type="Proteomes" id="UP001611415"/>
    </source>
</evidence>
<dbReference type="InterPro" id="IPR007372">
    <property type="entry name" value="Lipid/polyisoprenoid-bd_YceI"/>
</dbReference>
<organism evidence="3 4">
    <name type="scientific">Nocardia xishanensis</name>
    <dbReference type="NCBI Taxonomy" id="238964"/>
    <lineage>
        <taxon>Bacteria</taxon>
        <taxon>Bacillati</taxon>
        <taxon>Actinomycetota</taxon>
        <taxon>Actinomycetes</taxon>
        <taxon>Mycobacteriales</taxon>
        <taxon>Nocardiaceae</taxon>
        <taxon>Nocardia</taxon>
    </lineage>
</organism>
<evidence type="ECO:0000259" key="2">
    <source>
        <dbReference type="SMART" id="SM00867"/>
    </source>
</evidence>